<evidence type="ECO:0000313" key="2">
    <source>
        <dbReference type="EMBL" id="PYI28644.1"/>
    </source>
</evidence>
<dbReference type="AlphaFoldDB" id="A0A2V5I313"/>
<sequence>MYRSRKQNAKAHTLSNPKAPTPNGNNNHLSPRQTRRKSKPPVWTGVTAVRAGQARNSAHRGLRRRKPSAGRRGGSVAAWSLRQQQWFEWQGRFTGSPESATEPGLSSSSLSTDNSNIGDAWLARFSLANRRWKSIDDAEVGSTYSSLYTTLPYDGKVR</sequence>
<gene>
    <name evidence="2" type="ORF">BP00DRAFT_256386</name>
</gene>
<evidence type="ECO:0000313" key="3">
    <source>
        <dbReference type="Proteomes" id="UP000248817"/>
    </source>
</evidence>
<evidence type="ECO:0000256" key="1">
    <source>
        <dbReference type="SAM" id="MobiDB-lite"/>
    </source>
</evidence>
<feature type="compositionally biased region" description="Basic residues" evidence="1">
    <location>
        <begin position="57"/>
        <end position="69"/>
    </location>
</feature>
<keyword evidence="3" id="KW-1185">Reference proteome</keyword>
<dbReference type="Proteomes" id="UP000248817">
    <property type="component" value="Unassembled WGS sequence"/>
</dbReference>
<protein>
    <submittedName>
        <fullName evidence="2">Uncharacterized protein</fullName>
    </submittedName>
</protein>
<proteinExistence type="predicted"/>
<dbReference type="EMBL" id="KZ825544">
    <property type="protein sequence ID" value="PYI28644.1"/>
    <property type="molecule type" value="Genomic_DNA"/>
</dbReference>
<feature type="region of interest" description="Disordered" evidence="1">
    <location>
        <begin position="91"/>
        <end position="113"/>
    </location>
</feature>
<accession>A0A2V5I313</accession>
<reference evidence="2 3" key="1">
    <citation type="submission" date="2018-02" db="EMBL/GenBank/DDBJ databases">
        <title>The genomes of Aspergillus section Nigri reveals drivers in fungal speciation.</title>
        <authorList>
            <consortium name="DOE Joint Genome Institute"/>
            <person name="Vesth T.C."/>
            <person name="Nybo J."/>
            <person name="Theobald S."/>
            <person name="Brandl J."/>
            <person name="Frisvad J.C."/>
            <person name="Nielsen K.F."/>
            <person name="Lyhne E.K."/>
            <person name="Kogle M.E."/>
            <person name="Kuo A."/>
            <person name="Riley R."/>
            <person name="Clum A."/>
            <person name="Nolan M."/>
            <person name="Lipzen A."/>
            <person name="Salamov A."/>
            <person name="Henrissat B."/>
            <person name="Wiebenga A."/>
            <person name="De vries R.P."/>
            <person name="Grigoriev I.V."/>
            <person name="Mortensen U.H."/>
            <person name="Andersen M.R."/>
            <person name="Baker S.E."/>
        </authorList>
    </citation>
    <scope>NUCLEOTIDE SEQUENCE [LARGE SCALE GENOMIC DNA]</scope>
    <source>
        <strain evidence="2 3">CBS 114.80</strain>
    </source>
</reference>
<feature type="region of interest" description="Disordered" evidence="1">
    <location>
        <begin position="1"/>
        <end position="76"/>
    </location>
</feature>
<feature type="compositionally biased region" description="Polar residues" evidence="1">
    <location>
        <begin position="13"/>
        <end position="32"/>
    </location>
</feature>
<name>A0A2V5I313_9EURO</name>
<organism evidence="2 3">
    <name type="scientific">Aspergillus indologenus CBS 114.80</name>
    <dbReference type="NCBI Taxonomy" id="1450541"/>
    <lineage>
        <taxon>Eukaryota</taxon>
        <taxon>Fungi</taxon>
        <taxon>Dikarya</taxon>
        <taxon>Ascomycota</taxon>
        <taxon>Pezizomycotina</taxon>
        <taxon>Eurotiomycetes</taxon>
        <taxon>Eurotiomycetidae</taxon>
        <taxon>Eurotiales</taxon>
        <taxon>Aspergillaceae</taxon>
        <taxon>Aspergillus</taxon>
        <taxon>Aspergillus subgen. Circumdati</taxon>
    </lineage>
</organism>